<protein>
    <submittedName>
        <fullName evidence="2">Alpha/beta hydrolase</fullName>
    </submittedName>
</protein>
<keyword evidence="2" id="KW-0378">Hydrolase</keyword>
<dbReference type="SUPFAM" id="SSF53474">
    <property type="entry name" value="alpha/beta-Hydrolases"/>
    <property type="match status" value="1"/>
</dbReference>
<dbReference type="EMBL" id="BAAAZP010000188">
    <property type="protein sequence ID" value="GAA3706987.1"/>
    <property type="molecule type" value="Genomic_DNA"/>
</dbReference>
<dbReference type="Proteomes" id="UP001500902">
    <property type="component" value="Unassembled WGS sequence"/>
</dbReference>
<name>A0ABP7DNQ0_9ACTN</name>
<proteinExistence type="predicted"/>
<dbReference type="PRINTS" id="PR00111">
    <property type="entry name" value="ABHYDROLASE"/>
</dbReference>
<dbReference type="InterPro" id="IPR000073">
    <property type="entry name" value="AB_hydrolase_1"/>
</dbReference>
<sequence length="295" mass="32388">MTVDYLRFFPRWAREAEAPEAVSEWWHWRGMQVHLERVSDPAAPVKLVVLHGAGGYGRMLLPYTRLMGPVEVVAPDLPGYGHTRCEGRPVEYATWVDLAAELIDRERRRDGRPLLVLGASLGGMLAYSAVARAGADALAVTCLLDVRRAEVRAAAARYGVLGRVAGPVMNALRAADDLRVPVRWLARMSAMSNQAELNAAVARDRLGGGGRVSLRFLRTYLTSAPEVEPEAFTACPVLMVHPAADRWTPAGLSLPFFERIKADKRLVMLEGCGHMPVEEPGLSQFARALRELAGR</sequence>
<dbReference type="PANTHER" id="PTHR43689:SF8">
    <property type="entry name" value="ALPHA_BETA-HYDROLASES SUPERFAMILY PROTEIN"/>
    <property type="match status" value="1"/>
</dbReference>
<dbReference type="InterPro" id="IPR029058">
    <property type="entry name" value="AB_hydrolase_fold"/>
</dbReference>
<keyword evidence="3" id="KW-1185">Reference proteome</keyword>
<gene>
    <name evidence="2" type="ORF">GCM10022224_085650</name>
</gene>
<accession>A0ABP7DNQ0</accession>
<evidence type="ECO:0000313" key="3">
    <source>
        <dbReference type="Proteomes" id="UP001500902"/>
    </source>
</evidence>
<evidence type="ECO:0000313" key="2">
    <source>
        <dbReference type="EMBL" id="GAA3706987.1"/>
    </source>
</evidence>
<reference evidence="3" key="1">
    <citation type="journal article" date="2019" name="Int. J. Syst. Evol. Microbiol.">
        <title>The Global Catalogue of Microorganisms (GCM) 10K type strain sequencing project: providing services to taxonomists for standard genome sequencing and annotation.</title>
        <authorList>
            <consortium name="The Broad Institute Genomics Platform"/>
            <consortium name="The Broad Institute Genome Sequencing Center for Infectious Disease"/>
            <person name="Wu L."/>
            <person name="Ma J."/>
        </authorList>
    </citation>
    <scope>NUCLEOTIDE SEQUENCE [LARGE SCALE GENOMIC DNA]</scope>
    <source>
        <strain evidence="3">JCM 16904</strain>
    </source>
</reference>
<organism evidence="2 3">
    <name type="scientific">Nonomuraea antimicrobica</name>
    <dbReference type="NCBI Taxonomy" id="561173"/>
    <lineage>
        <taxon>Bacteria</taxon>
        <taxon>Bacillati</taxon>
        <taxon>Actinomycetota</taxon>
        <taxon>Actinomycetes</taxon>
        <taxon>Streptosporangiales</taxon>
        <taxon>Streptosporangiaceae</taxon>
        <taxon>Nonomuraea</taxon>
    </lineage>
</organism>
<dbReference type="Pfam" id="PF12697">
    <property type="entry name" value="Abhydrolase_6"/>
    <property type="match status" value="1"/>
</dbReference>
<comment type="caution">
    <text evidence="2">The sequence shown here is derived from an EMBL/GenBank/DDBJ whole genome shotgun (WGS) entry which is preliminary data.</text>
</comment>
<dbReference type="PANTHER" id="PTHR43689">
    <property type="entry name" value="HYDROLASE"/>
    <property type="match status" value="1"/>
</dbReference>
<feature type="domain" description="AB hydrolase-1" evidence="1">
    <location>
        <begin position="47"/>
        <end position="280"/>
    </location>
</feature>
<evidence type="ECO:0000259" key="1">
    <source>
        <dbReference type="Pfam" id="PF12697"/>
    </source>
</evidence>
<dbReference type="GO" id="GO:0016787">
    <property type="term" value="F:hydrolase activity"/>
    <property type="evidence" value="ECO:0007669"/>
    <property type="project" value="UniProtKB-KW"/>
</dbReference>
<dbReference type="Gene3D" id="3.40.50.1820">
    <property type="entry name" value="alpha/beta hydrolase"/>
    <property type="match status" value="1"/>
</dbReference>
<dbReference type="RefSeq" id="WP_344892341.1">
    <property type="nucleotide sequence ID" value="NZ_BAAAZP010000188.1"/>
</dbReference>